<proteinExistence type="inferred from homology"/>
<dbReference type="GO" id="GO:0005737">
    <property type="term" value="C:cytoplasm"/>
    <property type="evidence" value="ECO:0007669"/>
    <property type="project" value="UniProtKB-SubCell"/>
</dbReference>
<keyword evidence="7" id="KW-0698">rRNA processing</keyword>
<dbReference type="InterPro" id="IPR023091">
    <property type="entry name" value="MetalPrtase_cat_dom_sf_prd"/>
</dbReference>
<keyword evidence="9" id="KW-1185">Reference proteome</keyword>
<dbReference type="GO" id="GO:0004521">
    <property type="term" value="F:RNA endonuclease activity"/>
    <property type="evidence" value="ECO:0007669"/>
    <property type="project" value="UniProtKB-UniRule"/>
</dbReference>
<accession>A0A7X0PEV7</accession>
<comment type="function">
    <text evidence="7">Single strand-specific metallo-endoribonuclease involved in late-stage 70S ribosome quality control and in maturation of the 3' terminus of the 16S rRNA.</text>
</comment>
<dbReference type="SUPFAM" id="SSF55486">
    <property type="entry name" value="Metalloproteases ('zincins'), catalytic domain"/>
    <property type="match status" value="1"/>
</dbReference>
<comment type="similarity">
    <text evidence="1 7">Belongs to the endoribonuclease YbeY family.</text>
</comment>
<dbReference type="PROSITE" id="PS01306">
    <property type="entry name" value="UPF0054"/>
    <property type="match status" value="1"/>
</dbReference>
<evidence type="ECO:0000256" key="1">
    <source>
        <dbReference type="ARBA" id="ARBA00010875"/>
    </source>
</evidence>
<keyword evidence="4 7" id="KW-0255">Endonuclease</keyword>
<dbReference type="HAMAP" id="MF_00009">
    <property type="entry name" value="Endoribonucl_YbeY"/>
    <property type="match status" value="1"/>
</dbReference>
<dbReference type="NCBIfam" id="TIGR00043">
    <property type="entry name" value="rRNA maturation RNase YbeY"/>
    <property type="match status" value="1"/>
</dbReference>
<comment type="subcellular location">
    <subcellularLocation>
        <location evidence="7">Cytoplasm</location>
    </subcellularLocation>
</comment>
<dbReference type="GO" id="GO:0008270">
    <property type="term" value="F:zinc ion binding"/>
    <property type="evidence" value="ECO:0007669"/>
    <property type="project" value="UniProtKB-UniRule"/>
</dbReference>
<keyword evidence="7" id="KW-0963">Cytoplasm</keyword>
<evidence type="ECO:0000313" key="9">
    <source>
        <dbReference type="Proteomes" id="UP000575083"/>
    </source>
</evidence>
<dbReference type="RefSeq" id="WP_184858932.1">
    <property type="nucleotide sequence ID" value="NZ_JACHLK010000006.1"/>
</dbReference>
<organism evidence="8 9">
    <name type="scientific">Acidovorax soli</name>
    <dbReference type="NCBI Taxonomy" id="592050"/>
    <lineage>
        <taxon>Bacteria</taxon>
        <taxon>Pseudomonadati</taxon>
        <taxon>Pseudomonadota</taxon>
        <taxon>Betaproteobacteria</taxon>
        <taxon>Burkholderiales</taxon>
        <taxon>Comamonadaceae</taxon>
        <taxon>Acidovorax</taxon>
    </lineage>
</organism>
<protein>
    <recommendedName>
        <fullName evidence="7">Endoribonuclease YbeY</fullName>
        <ecNumber evidence="7">3.1.-.-</ecNumber>
    </recommendedName>
</protein>
<dbReference type="InterPro" id="IPR002036">
    <property type="entry name" value="YbeY"/>
</dbReference>
<comment type="caution">
    <text evidence="8">The sequence shown here is derived from an EMBL/GenBank/DDBJ whole genome shotgun (WGS) entry which is preliminary data.</text>
</comment>
<sequence length="165" mass="18609">MPLNQLSLSLQFGRFDGAAAHRAVLPRHKVARWIRHALATDAEITVRIVDAEEGRQLNKDYRYKDYATNVLTFDYTQEPLVAADLVLCAPVIEREAKEQNKSLEEHYAHMLVHGALHAQGWDHETSAADADEMESYETAILQELGFADPYDAKPVAARPAKARKR</sequence>
<evidence type="ECO:0000313" key="8">
    <source>
        <dbReference type="EMBL" id="MBB6560667.1"/>
    </source>
</evidence>
<dbReference type="GO" id="GO:0006364">
    <property type="term" value="P:rRNA processing"/>
    <property type="evidence" value="ECO:0007669"/>
    <property type="project" value="UniProtKB-UniRule"/>
</dbReference>
<evidence type="ECO:0000256" key="4">
    <source>
        <dbReference type="ARBA" id="ARBA00022759"/>
    </source>
</evidence>
<comment type="cofactor">
    <cofactor evidence="7">
        <name>Zn(2+)</name>
        <dbReference type="ChEBI" id="CHEBI:29105"/>
    </cofactor>
    <text evidence="7">Binds 1 zinc ion.</text>
</comment>
<keyword evidence="3 7" id="KW-0479">Metal-binding</keyword>
<gene>
    <name evidence="7" type="primary">ybeY</name>
    <name evidence="8" type="ORF">HNP48_003343</name>
</gene>
<dbReference type="GO" id="GO:0004222">
    <property type="term" value="F:metalloendopeptidase activity"/>
    <property type="evidence" value="ECO:0007669"/>
    <property type="project" value="InterPro"/>
</dbReference>
<reference evidence="8 9" key="1">
    <citation type="submission" date="2020-08" db="EMBL/GenBank/DDBJ databases">
        <title>Functional genomics of gut bacteria from endangered species of beetles.</title>
        <authorList>
            <person name="Carlos-Shanley C."/>
        </authorList>
    </citation>
    <scope>NUCLEOTIDE SEQUENCE [LARGE SCALE GENOMIC DNA]</scope>
    <source>
        <strain evidence="8 9">S00198</strain>
    </source>
</reference>
<evidence type="ECO:0000256" key="3">
    <source>
        <dbReference type="ARBA" id="ARBA00022723"/>
    </source>
</evidence>
<feature type="binding site" evidence="7">
    <location>
        <position position="123"/>
    </location>
    <ligand>
        <name>Zn(2+)</name>
        <dbReference type="ChEBI" id="CHEBI:29105"/>
        <note>catalytic</note>
    </ligand>
</feature>
<keyword evidence="2 7" id="KW-0540">Nuclease</keyword>
<keyword evidence="6 7" id="KW-0862">Zinc</keyword>
<evidence type="ECO:0000256" key="6">
    <source>
        <dbReference type="ARBA" id="ARBA00022833"/>
    </source>
</evidence>
<dbReference type="PANTHER" id="PTHR46986">
    <property type="entry name" value="ENDORIBONUCLEASE YBEY, CHLOROPLASTIC"/>
    <property type="match status" value="1"/>
</dbReference>
<dbReference type="EC" id="3.1.-.-" evidence="7"/>
<dbReference type="Gene3D" id="3.40.390.30">
    <property type="entry name" value="Metalloproteases ('zincins'), catalytic domain"/>
    <property type="match status" value="1"/>
</dbReference>
<dbReference type="AlphaFoldDB" id="A0A7X0PEV7"/>
<keyword evidence="5 7" id="KW-0378">Hydrolase</keyword>
<feature type="binding site" evidence="7">
    <location>
        <position position="113"/>
    </location>
    <ligand>
        <name>Zn(2+)</name>
        <dbReference type="ChEBI" id="CHEBI:29105"/>
        <note>catalytic</note>
    </ligand>
</feature>
<dbReference type="EMBL" id="JACHLK010000006">
    <property type="protein sequence ID" value="MBB6560667.1"/>
    <property type="molecule type" value="Genomic_DNA"/>
</dbReference>
<evidence type="ECO:0000256" key="5">
    <source>
        <dbReference type="ARBA" id="ARBA00022801"/>
    </source>
</evidence>
<evidence type="ECO:0000256" key="7">
    <source>
        <dbReference type="HAMAP-Rule" id="MF_00009"/>
    </source>
</evidence>
<keyword evidence="7" id="KW-0690">Ribosome biogenesis</keyword>
<dbReference type="InterPro" id="IPR020549">
    <property type="entry name" value="YbeY_CS"/>
</dbReference>
<feature type="binding site" evidence="7">
    <location>
        <position position="117"/>
    </location>
    <ligand>
        <name>Zn(2+)</name>
        <dbReference type="ChEBI" id="CHEBI:29105"/>
        <note>catalytic</note>
    </ligand>
</feature>
<evidence type="ECO:0000256" key="2">
    <source>
        <dbReference type="ARBA" id="ARBA00022722"/>
    </source>
</evidence>
<name>A0A7X0PEV7_9BURK</name>
<dbReference type="Pfam" id="PF02130">
    <property type="entry name" value="YbeY"/>
    <property type="match status" value="1"/>
</dbReference>
<dbReference type="PANTHER" id="PTHR46986:SF1">
    <property type="entry name" value="ENDORIBONUCLEASE YBEY, CHLOROPLASTIC"/>
    <property type="match status" value="1"/>
</dbReference>
<dbReference type="Proteomes" id="UP000575083">
    <property type="component" value="Unassembled WGS sequence"/>
</dbReference>